<keyword evidence="2" id="KW-1133">Transmembrane helix</keyword>
<accession>A0A4Y2TNE8</accession>
<gene>
    <name evidence="3" type="ORF">AVEN_30433_1</name>
</gene>
<proteinExistence type="predicted"/>
<feature type="region of interest" description="Disordered" evidence="1">
    <location>
        <begin position="52"/>
        <end position="81"/>
    </location>
</feature>
<name>A0A4Y2TNE8_ARAVE</name>
<evidence type="ECO:0000313" key="4">
    <source>
        <dbReference type="Proteomes" id="UP000499080"/>
    </source>
</evidence>
<feature type="compositionally biased region" description="Polar residues" evidence="1">
    <location>
        <begin position="52"/>
        <end position="65"/>
    </location>
</feature>
<evidence type="ECO:0000256" key="1">
    <source>
        <dbReference type="SAM" id="MobiDB-lite"/>
    </source>
</evidence>
<dbReference type="Proteomes" id="UP000499080">
    <property type="component" value="Unassembled WGS sequence"/>
</dbReference>
<dbReference type="EMBL" id="BGPR01029468">
    <property type="protein sequence ID" value="GBO01254.1"/>
    <property type="molecule type" value="Genomic_DNA"/>
</dbReference>
<dbReference type="AlphaFoldDB" id="A0A4Y2TNE8"/>
<protein>
    <submittedName>
        <fullName evidence="3">Uncharacterized protein</fullName>
    </submittedName>
</protein>
<feature type="transmembrane region" description="Helical" evidence="2">
    <location>
        <begin position="248"/>
        <end position="266"/>
    </location>
</feature>
<sequence length="271" mass="30228">MAPGKSIIFILIIFCFKKWHRRSNVLSSWPVADGEQYLFTSVVISGLASVNGTRKRNSTNSGDTSNRPDSERRPRTCDDLPPSLRHIAFSIAMDDSPRRFAQSARHESTGSEHTRVHYSSRNNQEINDTEEFQILPEPTNAIYEPVMDDGVPHPDSQSERRARSDGLRVHYSIVNNGDGVLQIFPPPTRAISELFSNILENVVIGDSQSQGNSGSDSLNVHYSADNNGTAGRPWIWKLLTHDQCLCRIGTLLLCIVIIGFLIYVKLTMSSS</sequence>
<organism evidence="3 4">
    <name type="scientific">Araneus ventricosus</name>
    <name type="common">Orbweaver spider</name>
    <name type="synonym">Epeira ventricosa</name>
    <dbReference type="NCBI Taxonomy" id="182803"/>
    <lineage>
        <taxon>Eukaryota</taxon>
        <taxon>Metazoa</taxon>
        <taxon>Ecdysozoa</taxon>
        <taxon>Arthropoda</taxon>
        <taxon>Chelicerata</taxon>
        <taxon>Arachnida</taxon>
        <taxon>Araneae</taxon>
        <taxon>Araneomorphae</taxon>
        <taxon>Entelegynae</taxon>
        <taxon>Araneoidea</taxon>
        <taxon>Araneidae</taxon>
        <taxon>Araneus</taxon>
    </lineage>
</organism>
<reference evidence="3 4" key="1">
    <citation type="journal article" date="2019" name="Sci. Rep.">
        <title>Orb-weaving spider Araneus ventricosus genome elucidates the spidroin gene catalogue.</title>
        <authorList>
            <person name="Kono N."/>
            <person name="Nakamura H."/>
            <person name="Ohtoshi R."/>
            <person name="Moran D.A.P."/>
            <person name="Shinohara A."/>
            <person name="Yoshida Y."/>
            <person name="Fujiwara M."/>
            <person name="Mori M."/>
            <person name="Tomita M."/>
            <person name="Arakawa K."/>
        </authorList>
    </citation>
    <scope>NUCLEOTIDE SEQUENCE [LARGE SCALE GENOMIC DNA]</scope>
</reference>
<keyword evidence="4" id="KW-1185">Reference proteome</keyword>
<keyword evidence="2" id="KW-0812">Transmembrane</keyword>
<feature type="compositionally biased region" description="Basic and acidic residues" evidence="1">
    <location>
        <begin position="66"/>
        <end position="78"/>
    </location>
</feature>
<evidence type="ECO:0000313" key="3">
    <source>
        <dbReference type="EMBL" id="GBO01254.1"/>
    </source>
</evidence>
<comment type="caution">
    <text evidence="3">The sequence shown here is derived from an EMBL/GenBank/DDBJ whole genome shotgun (WGS) entry which is preliminary data.</text>
</comment>
<keyword evidence="2" id="KW-0472">Membrane</keyword>
<evidence type="ECO:0000256" key="2">
    <source>
        <dbReference type="SAM" id="Phobius"/>
    </source>
</evidence>